<protein>
    <recommendedName>
        <fullName evidence="4">Alpha/beta hydrolase family protein</fullName>
    </recommendedName>
</protein>
<comment type="caution">
    <text evidence="2">The sequence shown here is derived from an EMBL/GenBank/DDBJ whole genome shotgun (WGS) entry which is preliminary data.</text>
</comment>
<proteinExistence type="predicted"/>
<organism evidence="2 3">
    <name type="scientific">Mycobacterium kansasii 662</name>
    <dbReference type="NCBI Taxonomy" id="1299326"/>
    <lineage>
        <taxon>Bacteria</taxon>
        <taxon>Bacillati</taxon>
        <taxon>Actinomycetota</taxon>
        <taxon>Actinomycetes</taxon>
        <taxon>Mycobacteriales</taxon>
        <taxon>Mycobacteriaceae</taxon>
        <taxon>Mycobacterium</taxon>
    </lineage>
</organism>
<reference evidence="2 3" key="1">
    <citation type="submission" date="2013-12" db="EMBL/GenBank/DDBJ databases">
        <authorList>
            <person name="Brown-Elliot B."/>
            <person name="Wallace R."/>
            <person name="Lenaerts A."/>
            <person name="Ordway D."/>
            <person name="DeGroote M.A."/>
            <person name="Parker T."/>
            <person name="Sizemore C."/>
            <person name="Tallon L.J."/>
            <person name="Sadzewicz L.K."/>
            <person name="Sengamalay N."/>
            <person name="Fraser C.M."/>
            <person name="Hine E."/>
            <person name="Shefchek K.A."/>
            <person name="Das S.P."/>
            <person name="Tettelin H."/>
        </authorList>
    </citation>
    <scope>NUCLEOTIDE SEQUENCE [LARGE SCALE GENOMIC DNA]</scope>
    <source>
        <strain evidence="2 3">662</strain>
    </source>
</reference>
<dbReference type="PATRIC" id="fig|1299326.3.peg.6136"/>
<sequence>MNWLFLPGGPGIGSESLHELVDTVDVPGCSWMVDLPGDGSNVNAREHRRSLRPMAASSA</sequence>
<dbReference type="AlphaFoldDB" id="X7YLA9"/>
<dbReference type="EMBL" id="JAOA01000016">
    <property type="protein sequence ID" value="EUA07894.1"/>
    <property type="molecule type" value="Genomic_DNA"/>
</dbReference>
<accession>X7YLA9</accession>
<evidence type="ECO:0008006" key="4">
    <source>
        <dbReference type="Google" id="ProtNLM"/>
    </source>
</evidence>
<gene>
    <name evidence="2" type="ORF">I545_6382</name>
</gene>
<feature type="region of interest" description="Disordered" evidence="1">
    <location>
        <begin position="38"/>
        <end position="59"/>
    </location>
</feature>
<evidence type="ECO:0000256" key="1">
    <source>
        <dbReference type="SAM" id="MobiDB-lite"/>
    </source>
</evidence>
<evidence type="ECO:0000313" key="2">
    <source>
        <dbReference type="EMBL" id="EUA07894.1"/>
    </source>
</evidence>
<dbReference type="Proteomes" id="UP000020561">
    <property type="component" value="Unassembled WGS sequence"/>
</dbReference>
<evidence type="ECO:0000313" key="3">
    <source>
        <dbReference type="Proteomes" id="UP000020561"/>
    </source>
</evidence>
<name>X7YLA9_MYCKA</name>